<name>A0A8S3C2I6_9BILA</name>
<accession>A0A8S3C2I6</accession>
<dbReference type="Proteomes" id="UP000676336">
    <property type="component" value="Unassembled WGS sequence"/>
</dbReference>
<evidence type="ECO:0000313" key="2">
    <source>
        <dbReference type="Proteomes" id="UP000676336"/>
    </source>
</evidence>
<organism evidence="1 2">
    <name type="scientific">Rotaria magnacalcarata</name>
    <dbReference type="NCBI Taxonomy" id="392030"/>
    <lineage>
        <taxon>Eukaryota</taxon>
        <taxon>Metazoa</taxon>
        <taxon>Spiralia</taxon>
        <taxon>Gnathifera</taxon>
        <taxon>Rotifera</taxon>
        <taxon>Eurotatoria</taxon>
        <taxon>Bdelloidea</taxon>
        <taxon>Philodinida</taxon>
        <taxon>Philodinidae</taxon>
        <taxon>Rotaria</taxon>
    </lineage>
</organism>
<sequence>IQHKFPLTHCQISSHPPHESQQMLTTMSNRIHQPLVFSVDDRLLEQNLTRLDLCAKHLHRIDKLPNNINFNIILLDQNEIS</sequence>
<dbReference type="AlphaFoldDB" id="A0A8S3C2I6"/>
<proteinExistence type="predicted"/>
<gene>
    <name evidence="1" type="ORF">SMN809_LOCUS48874</name>
</gene>
<reference evidence="1" key="1">
    <citation type="submission" date="2021-02" db="EMBL/GenBank/DDBJ databases">
        <authorList>
            <person name="Nowell W R."/>
        </authorList>
    </citation>
    <scope>NUCLEOTIDE SEQUENCE</scope>
</reference>
<protein>
    <submittedName>
        <fullName evidence="1">Uncharacterized protein</fullName>
    </submittedName>
</protein>
<feature type="non-terminal residue" evidence="1">
    <location>
        <position position="81"/>
    </location>
</feature>
<dbReference type="EMBL" id="CAJOBI010157986">
    <property type="protein sequence ID" value="CAF4839629.1"/>
    <property type="molecule type" value="Genomic_DNA"/>
</dbReference>
<comment type="caution">
    <text evidence="1">The sequence shown here is derived from an EMBL/GenBank/DDBJ whole genome shotgun (WGS) entry which is preliminary data.</text>
</comment>
<feature type="non-terminal residue" evidence="1">
    <location>
        <position position="1"/>
    </location>
</feature>
<evidence type="ECO:0000313" key="1">
    <source>
        <dbReference type="EMBL" id="CAF4839629.1"/>
    </source>
</evidence>